<dbReference type="EMBL" id="JAWDJW010000794">
    <property type="protein sequence ID" value="KAK3080011.1"/>
    <property type="molecule type" value="Genomic_DNA"/>
</dbReference>
<gene>
    <name evidence="1" type="ORF">LTS18_003358</name>
</gene>
<comment type="caution">
    <text evidence="1">The sequence shown here is derived from an EMBL/GenBank/DDBJ whole genome shotgun (WGS) entry which is preliminary data.</text>
</comment>
<reference evidence="1" key="1">
    <citation type="submission" date="2024-09" db="EMBL/GenBank/DDBJ databases">
        <title>Black Yeasts Isolated from many extreme environments.</title>
        <authorList>
            <person name="Coleine C."/>
            <person name="Stajich J.E."/>
            <person name="Selbmann L."/>
        </authorList>
    </citation>
    <scope>NUCLEOTIDE SEQUENCE</scope>
    <source>
        <strain evidence="1">CCFEE 5737</strain>
    </source>
</reference>
<organism evidence="1 2">
    <name type="scientific">Coniosporium uncinatum</name>
    <dbReference type="NCBI Taxonomy" id="93489"/>
    <lineage>
        <taxon>Eukaryota</taxon>
        <taxon>Fungi</taxon>
        <taxon>Dikarya</taxon>
        <taxon>Ascomycota</taxon>
        <taxon>Pezizomycotina</taxon>
        <taxon>Dothideomycetes</taxon>
        <taxon>Dothideomycetes incertae sedis</taxon>
        <taxon>Coniosporium</taxon>
    </lineage>
</organism>
<accession>A0ACC3DTA7</accession>
<sequence length="190" mass="20766">MRALRMLLEDYERTVAPNQTDSNGASGQQQPLTPQQEEASRRIADRIKQLGQDIWQTLRAVVESVSRYTGGALPENAGALVRRQLMSLPHRWLSAGQTSAQRSNTNSEANRSANRFLAFGKESLEMVAQVSMIVSGTINSAEQWLETMGRRNQQGATGSAGPSDGGDGDVKMVEAREVQPLPTKEERPAS</sequence>
<evidence type="ECO:0000313" key="2">
    <source>
        <dbReference type="Proteomes" id="UP001186974"/>
    </source>
</evidence>
<protein>
    <submittedName>
        <fullName evidence="1">Uncharacterized protein</fullName>
    </submittedName>
</protein>
<evidence type="ECO:0000313" key="1">
    <source>
        <dbReference type="EMBL" id="KAK3080011.1"/>
    </source>
</evidence>
<name>A0ACC3DTA7_9PEZI</name>
<keyword evidence="2" id="KW-1185">Reference proteome</keyword>
<proteinExistence type="predicted"/>
<dbReference type="Proteomes" id="UP001186974">
    <property type="component" value="Unassembled WGS sequence"/>
</dbReference>